<feature type="compositionally biased region" description="Acidic residues" evidence="2">
    <location>
        <begin position="381"/>
        <end position="397"/>
    </location>
</feature>
<keyword evidence="3" id="KW-0732">Signal</keyword>
<dbReference type="InterPro" id="IPR052438">
    <property type="entry name" value="Chromatin_remod/trans_coact"/>
</dbReference>
<reference evidence="6" key="2">
    <citation type="submission" date="2025-08" db="UniProtKB">
        <authorList>
            <consortium name="RefSeq"/>
        </authorList>
    </citation>
    <scope>IDENTIFICATION</scope>
    <source>
        <tissue evidence="6">Leaf</tissue>
    </source>
</reference>
<dbReference type="InterPro" id="IPR015671">
    <property type="entry name" value="GSCR1_dom"/>
</dbReference>
<dbReference type="Pfam" id="PF15249">
    <property type="entry name" value="GLTSCR1"/>
    <property type="match status" value="1"/>
</dbReference>
<proteinExistence type="predicted"/>
<accession>A0ABM0XGK3</accession>
<name>A0ABM0XGK3_CAMSA</name>
<evidence type="ECO:0000256" key="1">
    <source>
        <dbReference type="SAM" id="Coils"/>
    </source>
</evidence>
<feature type="signal peptide" evidence="3">
    <location>
        <begin position="1"/>
        <end position="18"/>
    </location>
</feature>
<organism evidence="5 6">
    <name type="scientific">Camelina sativa</name>
    <name type="common">False flax</name>
    <name type="synonym">Myagrum sativum</name>
    <dbReference type="NCBI Taxonomy" id="90675"/>
    <lineage>
        <taxon>Eukaryota</taxon>
        <taxon>Viridiplantae</taxon>
        <taxon>Streptophyta</taxon>
        <taxon>Embryophyta</taxon>
        <taxon>Tracheophyta</taxon>
        <taxon>Spermatophyta</taxon>
        <taxon>Magnoliopsida</taxon>
        <taxon>eudicotyledons</taxon>
        <taxon>Gunneridae</taxon>
        <taxon>Pentapetalae</taxon>
        <taxon>rosids</taxon>
        <taxon>malvids</taxon>
        <taxon>Brassicales</taxon>
        <taxon>Brassicaceae</taxon>
        <taxon>Camelineae</taxon>
        <taxon>Camelina</taxon>
    </lineage>
</organism>
<feature type="compositionally biased region" description="Basic and acidic residues" evidence="2">
    <location>
        <begin position="399"/>
        <end position="412"/>
    </location>
</feature>
<dbReference type="GeneID" id="104763971"/>
<feature type="coiled-coil region" evidence="1">
    <location>
        <begin position="288"/>
        <end position="319"/>
    </location>
</feature>
<keyword evidence="1" id="KW-0175">Coiled coil</keyword>
<feature type="coiled-coil region" evidence="1">
    <location>
        <begin position="48"/>
        <end position="84"/>
    </location>
</feature>
<dbReference type="PANTHER" id="PTHR15572:SF0">
    <property type="entry name" value="GLUTAMINE-RICH PROTEIN-RELATED"/>
    <property type="match status" value="1"/>
</dbReference>
<feature type="region of interest" description="Disordered" evidence="2">
    <location>
        <begin position="368"/>
        <end position="412"/>
    </location>
</feature>
<evidence type="ECO:0000256" key="2">
    <source>
        <dbReference type="SAM" id="MobiDB-lite"/>
    </source>
</evidence>
<evidence type="ECO:0000256" key="3">
    <source>
        <dbReference type="SAM" id="SignalP"/>
    </source>
</evidence>
<protein>
    <submittedName>
        <fullName evidence="6">Trichohyalin-like</fullName>
    </submittedName>
</protein>
<keyword evidence="5" id="KW-1185">Reference proteome</keyword>
<reference evidence="5" key="1">
    <citation type="journal article" date="2014" name="Nat. Commun.">
        <title>The emerging biofuel crop Camelina sativa retains a highly undifferentiated hexaploid genome structure.</title>
        <authorList>
            <person name="Kagale S."/>
            <person name="Koh C."/>
            <person name="Nixon J."/>
            <person name="Bollina V."/>
            <person name="Clarke W.E."/>
            <person name="Tuteja R."/>
            <person name="Spillane C."/>
            <person name="Robinson S.J."/>
            <person name="Links M.G."/>
            <person name="Clarke C."/>
            <person name="Higgins E.E."/>
            <person name="Huebert T."/>
            <person name="Sharpe A.G."/>
            <person name="Parkin I.A."/>
        </authorList>
    </citation>
    <scope>NUCLEOTIDE SEQUENCE [LARGE SCALE GENOMIC DNA]</scope>
    <source>
        <strain evidence="5">cv. DH55</strain>
    </source>
</reference>
<gene>
    <name evidence="6" type="primary">LOC104763971</name>
</gene>
<dbReference type="Proteomes" id="UP000694864">
    <property type="component" value="Chromosome 19"/>
</dbReference>
<sequence>MGLFVLCMLLKHIGPLMGFDINISNSCSDCHGGVVVEQFMQTEGTLKIRNLRERMEESKQQQQLHEQQRQLLVQMQQQQQLQQRQQQLFLMQHLQKQQQQQVTMSRFPMNIDPHLRPPGLIQNRPVNPFLQNANPTPNLIQQGNNFHQLQQQQMMMMQQQQQQQQQQKLMRPSNQSEMQFAYQDAWRVCHPDFKRPFASLEDACERLLPYHVVADYEAEEEEAKILESDPTSKKLPLCQLWDNNIAAKFAEFKATFEEQAQAFNRITQKRNDGEARAEERLMIEHLLLQDERKACIELKSELDREMKEQEARLRMAAMSQARAAESQQSHAEMMARNPLRANAIGNHGEQGRNMNPNEMMMLMNGWGNNNINSNSQKEEKEPLEEDFLNDEENENGEQENWRRSGHFDLNIR</sequence>
<evidence type="ECO:0000313" key="5">
    <source>
        <dbReference type="Proteomes" id="UP000694864"/>
    </source>
</evidence>
<feature type="domain" description="GLTSCR protein conserved" evidence="4">
    <location>
        <begin position="184"/>
        <end position="299"/>
    </location>
</feature>
<feature type="chain" id="PRO_5047042531" evidence="3">
    <location>
        <begin position="19"/>
        <end position="412"/>
    </location>
</feature>
<evidence type="ECO:0000259" key="4">
    <source>
        <dbReference type="Pfam" id="PF15249"/>
    </source>
</evidence>
<evidence type="ECO:0000313" key="6">
    <source>
        <dbReference type="RefSeq" id="XP_010485687.2"/>
    </source>
</evidence>
<dbReference type="PANTHER" id="PTHR15572">
    <property type="entry name" value="GLIOMA TUMOR SUPPRESSOR CANDIDATE REGION GENE 1"/>
    <property type="match status" value="1"/>
</dbReference>
<dbReference type="RefSeq" id="XP_010485687.2">
    <property type="nucleotide sequence ID" value="XM_010487385.2"/>
</dbReference>